<evidence type="ECO:0000256" key="9">
    <source>
        <dbReference type="PIRSR" id="PIRSR604808-3"/>
    </source>
</evidence>
<evidence type="ECO:0000256" key="8">
    <source>
        <dbReference type="PIRSR" id="PIRSR604808-2"/>
    </source>
</evidence>
<keyword evidence="12" id="KW-1185">Reference proteome</keyword>
<feature type="site" description="Important for catalytic activity" evidence="9">
    <location>
        <position position="247"/>
    </location>
</feature>
<feature type="active site" description="Proton acceptor" evidence="7">
    <location>
        <position position="272"/>
    </location>
</feature>
<gene>
    <name evidence="11" type="ORF">FKW44_006164</name>
</gene>
<feature type="site" description="Interaction with DNA substrate" evidence="9">
    <location>
        <position position="272"/>
    </location>
</feature>
<comment type="cofactor">
    <cofactor evidence="8">
        <name>Mg(2+)</name>
        <dbReference type="ChEBI" id="CHEBI:18420"/>
    </cofactor>
    <cofactor evidence="8">
        <name>Mn(2+)</name>
        <dbReference type="ChEBI" id="CHEBI:29035"/>
    </cofactor>
    <text evidence="8">Probably binds two magnesium or manganese ions per subunit.</text>
</comment>
<evidence type="ECO:0000256" key="3">
    <source>
        <dbReference type="ARBA" id="ARBA00012115"/>
    </source>
</evidence>
<feature type="domain" description="Endonuclease/exonuclease/phosphatase" evidence="10">
    <location>
        <begin position="60"/>
        <end position="272"/>
    </location>
</feature>
<evidence type="ECO:0000259" key="10">
    <source>
        <dbReference type="Pfam" id="PF03372"/>
    </source>
</evidence>
<evidence type="ECO:0000256" key="1">
    <source>
        <dbReference type="ARBA" id="ARBA00000493"/>
    </source>
</evidence>
<evidence type="ECO:0000256" key="4">
    <source>
        <dbReference type="ARBA" id="ARBA00022723"/>
    </source>
</evidence>
<reference evidence="12" key="1">
    <citation type="submission" date="2021-01" db="EMBL/GenBank/DDBJ databases">
        <title>Caligus Genome Assembly.</title>
        <authorList>
            <person name="Gallardo-Escarate C."/>
        </authorList>
    </citation>
    <scope>NUCLEOTIDE SEQUENCE [LARGE SCALE GENOMIC DNA]</scope>
</reference>
<evidence type="ECO:0000313" key="11">
    <source>
        <dbReference type="EMBL" id="QQP53629.1"/>
    </source>
</evidence>
<dbReference type="Pfam" id="PF03372">
    <property type="entry name" value="Exo_endo_phos"/>
    <property type="match status" value="1"/>
</dbReference>
<feature type="binding site" evidence="8">
    <location>
        <position position="197"/>
    </location>
    <ligand>
        <name>Mg(2+)</name>
        <dbReference type="ChEBI" id="CHEBI:18420"/>
        <label>1</label>
    </ligand>
</feature>
<keyword evidence="6 8" id="KW-0460">Magnesium</keyword>
<comment type="similarity">
    <text evidence="2">Belongs to the DNA repair enzymes AP/ExoA family.</text>
</comment>
<dbReference type="PANTHER" id="PTHR22748">
    <property type="entry name" value="AP ENDONUCLEASE"/>
    <property type="match status" value="1"/>
</dbReference>
<evidence type="ECO:0000256" key="7">
    <source>
        <dbReference type="PIRSR" id="PIRSR604808-1"/>
    </source>
</evidence>
<keyword evidence="5" id="KW-0378">Hydrolase</keyword>
<feature type="binding site" evidence="8">
    <location>
        <position position="272"/>
    </location>
    <ligand>
        <name>Mg(2+)</name>
        <dbReference type="ChEBI" id="CHEBI:18420"/>
        <label>1</label>
    </ligand>
</feature>
<dbReference type="GO" id="GO:0008311">
    <property type="term" value="F:double-stranded DNA 3'-5' DNA exonuclease activity"/>
    <property type="evidence" value="ECO:0007669"/>
    <property type="project" value="UniProtKB-EC"/>
</dbReference>
<feature type="active site" evidence="7">
    <location>
        <position position="166"/>
    </location>
</feature>
<organism evidence="11 12">
    <name type="scientific">Caligus rogercresseyi</name>
    <name type="common">Sea louse</name>
    <dbReference type="NCBI Taxonomy" id="217165"/>
    <lineage>
        <taxon>Eukaryota</taxon>
        <taxon>Metazoa</taxon>
        <taxon>Ecdysozoa</taxon>
        <taxon>Arthropoda</taxon>
        <taxon>Crustacea</taxon>
        <taxon>Multicrustacea</taxon>
        <taxon>Hexanauplia</taxon>
        <taxon>Copepoda</taxon>
        <taxon>Siphonostomatoida</taxon>
        <taxon>Caligidae</taxon>
        <taxon>Caligus</taxon>
    </lineage>
</organism>
<dbReference type="AlphaFoldDB" id="A0A7T8QSP1"/>
<dbReference type="InterPro" id="IPR005135">
    <property type="entry name" value="Endo/exonuclease/phosphatase"/>
</dbReference>
<dbReference type="EC" id="3.1.11.2" evidence="3"/>
<dbReference type="GO" id="GO:0005634">
    <property type="term" value="C:nucleus"/>
    <property type="evidence" value="ECO:0007669"/>
    <property type="project" value="TreeGrafter"/>
</dbReference>
<evidence type="ECO:0000313" key="12">
    <source>
        <dbReference type="Proteomes" id="UP000595437"/>
    </source>
</evidence>
<dbReference type="InterPro" id="IPR004808">
    <property type="entry name" value="AP_endonuc_1"/>
</dbReference>
<accession>A0A7T8QSP1</accession>
<dbReference type="GO" id="GO:0046872">
    <property type="term" value="F:metal ion binding"/>
    <property type="evidence" value="ECO:0007669"/>
    <property type="project" value="UniProtKB-KW"/>
</dbReference>
<evidence type="ECO:0000256" key="6">
    <source>
        <dbReference type="ARBA" id="ARBA00022842"/>
    </source>
</evidence>
<dbReference type="GO" id="GO:0006284">
    <property type="term" value="P:base-excision repair"/>
    <property type="evidence" value="ECO:0007669"/>
    <property type="project" value="TreeGrafter"/>
</dbReference>
<feature type="binding site" evidence="8">
    <location>
        <position position="195"/>
    </location>
    <ligand>
        <name>Mg(2+)</name>
        <dbReference type="ChEBI" id="CHEBI:18420"/>
        <label>1</label>
    </ligand>
</feature>
<dbReference type="Proteomes" id="UP000595437">
    <property type="component" value="Chromosome 4"/>
</dbReference>
<feature type="non-terminal residue" evidence="11">
    <location>
        <position position="387"/>
    </location>
</feature>
<name>A0A7T8QSP1_CALRO</name>
<comment type="catalytic activity">
    <reaction evidence="1">
        <text>Exonucleolytic cleavage in the 3'- to 5'-direction to yield nucleoside 5'-phosphates.</text>
        <dbReference type="EC" id="3.1.11.2"/>
    </reaction>
</comment>
<evidence type="ECO:0000256" key="2">
    <source>
        <dbReference type="ARBA" id="ARBA00007092"/>
    </source>
</evidence>
<sequence length="387" mass="44004">LINEADGTRIILLKLVRSLQMKTRKQEMIHKSMEQQLITDFFPQRISNDMGANMGFSKMLSLNVRGGKDRRVRHGLMKHLLSLSPDVICLQDVKTKTSTTCDDNCGGCLPIMFHNFYTGTGKRGVLTLLSKKALKPLFVKEHTNDSDWHKLIINTSGCTFSLINAYGPNIKSSTFFQTIIDSQNNDKIPFVLIGDLNVDLDKPSGQYPNIASLRDIMGRFNLVDVTKKFSPDDVISWSGGGKTSRIDLALISSVLVKNIKNAFYRPEPSSDHKAIDISFRSIPRKRQFKVPRWVLGEDKFKKSLTLNLVKGRSLISKKRPYTLLYEIITKTVNKFIDSNKKKSSELQNQVENILNKAPIFMKQYTTDLVNSYRIFDIAETEMKNKVD</sequence>
<dbReference type="GO" id="GO:0008081">
    <property type="term" value="F:phosphoric diester hydrolase activity"/>
    <property type="evidence" value="ECO:0007669"/>
    <property type="project" value="TreeGrafter"/>
</dbReference>
<evidence type="ECO:0000256" key="5">
    <source>
        <dbReference type="ARBA" id="ARBA00022801"/>
    </source>
</evidence>
<dbReference type="GO" id="GO:0003906">
    <property type="term" value="F:DNA-(apurinic or apyrimidinic site) endonuclease activity"/>
    <property type="evidence" value="ECO:0007669"/>
    <property type="project" value="TreeGrafter"/>
</dbReference>
<dbReference type="InterPro" id="IPR036691">
    <property type="entry name" value="Endo/exonu/phosph_ase_sf"/>
</dbReference>
<feature type="active site" description="Proton donor/acceptor" evidence="7">
    <location>
        <position position="195"/>
    </location>
</feature>
<protein>
    <recommendedName>
        <fullName evidence="3">exodeoxyribonuclease III</fullName>
        <ecNumber evidence="3">3.1.11.2</ecNumber>
    </recommendedName>
</protein>
<feature type="binding site" evidence="8">
    <location>
        <position position="63"/>
    </location>
    <ligand>
        <name>Mg(2+)</name>
        <dbReference type="ChEBI" id="CHEBI:18420"/>
        <label>1</label>
    </ligand>
</feature>
<feature type="site" description="Transition state stabilizer" evidence="9">
    <location>
        <position position="197"/>
    </location>
</feature>
<keyword evidence="4 8" id="KW-0479">Metal-binding</keyword>
<dbReference type="SUPFAM" id="SSF56219">
    <property type="entry name" value="DNase I-like"/>
    <property type="match status" value="1"/>
</dbReference>
<feature type="non-terminal residue" evidence="11">
    <location>
        <position position="1"/>
    </location>
</feature>
<proteinExistence type="inferred from homology"/>
<feature type="binding site" evidence="8">
    <location>
        <position position="271"/>
    </location>
    <ligand>
        <name>Mg(2+)</name>
        <dbReference type="ChEBI" id="CHEBI:18420"/>
        <label>1</label>
    </ligand>
</feature>
<keyword evidence="8" id="KW-0464">Manganese</keyword>
<dbReference type="Gene3D" id="3.60.10.10">
    <property type="entry name" value="Endonuclease/exonuclease/phosphatase"/>
    <property type="match status" value="1"/>
</dbReference>
<dbReference type="EMBL" id="CP045893">
    <property type="protein sequence ID" value="QQP53629.1"/>
    <property type="molecule type" value="Genomic_DNA"/>
</dbReference>
<dbReference type="PANTHER" id="PTHR22748:SF11">
    <property type="entry name" value="OS07G0184032 PROTEIN"/>
    <property type="match status" value="1"/>
</dbReference>